<comment type="caution">
    <text evidence="2">The sequence shown here is derived from an EMBL/GenBank/DDBJ whole genome shotgun (WGS) entry which is preliminary data.</text>
</comment>
<gene>
    <name evidence="2" type="ORF">TrVE_jg1642</name>
</gene>
<dbReference type="AlphaFoldDB" id="A0A9W7FNP0"/>
<accession>A0A9W7FNP0</accession>
<feature type="region of interest" description="Disordered" evidence="1">
    <location>
        <begin position="164"/>
        <end position="220"/>
    </location>
</feature>
<sequence>MNPSNLKSTYLAPLQSLQSRSIPITYESLLEAYNSTLPFTTTPQLKSCLKKIHAQTLGQYETSAREVVQSSKVIWLKKSRDGLPEEASVSGFLESVRGWGGGNKIVEGMIESGVESIRCVYKKKGKGKEKKEKKKRKIEEEVEDMVDVVDMVDAPDASLVGSVKKRKMANVKKDPAKRVAKKGTTTKAKPPPKAKAAKAPPKSKPSKPKKSEKSEKKVSAIEMAKLEAQAAQAAAVASAISKKSKKR</sequence>
<proteinExistence type="predicted"/>
<protein>
    <submittedName>
        <fullName evidence="2">Uncharacterized protein</fullName>
    </submittedName>
</protein>
<reference evidence="3" key="1">
    <citation type="journal article" date="2023" name="Commun. Biol.">
        <title>Genome analysis of Parmales, the sister group of diatoms, reveals the evolutionary specialization of diatoms from phago-mixotrophs to photoautotrophs.</title>
        <authorList>
            <person name="Ban H."/>
            <person name="Sato S."/>
            <person name="Yoshikawa S."/>
            <person name="Yamada K."/>
            <person name="Nakamura Y."/>
            <person name="Ichinomiya M."/>
            <person name="Sato N."/>
            <person name="Blanc-Mathieu R."/>
            <person name="Endo H."/>
            <person name="Kuwata A."/>
            <person name="Ogata H."/>
        </authorList>
    </citation>
    <scope>NUCLEOTIDE SEQUENCE [LARGE SCALE GENOMIC DNA]</scope>
    <source>
        <strain evidence="3">NIES 3699</strain>
    </source>
</reference>
<evidence type="ECO:0000256" key="1">
    <source>
        <dbReference type="SAM" id="MobiDB-lite"/>
    </source>
</evidence>
<organism evidence="2 3">
    <name type="scientific">Triparma verrucosa</name>
    <dbReference type="NCBI Taxonomy" id="1606542"/>
    <lineage>
        <taxon>Eukaryota</taxon>
        <taxon>Sar</taxon>
        <taxon>Stramenopiles</taxon>
        <taxon>Ochrophyta</taxon>
        <taxon>Bolidophyceae</taxon>
        <taxon>Parmales</taxon>
        <taxon>Triparmaceae</taxon>
        <taxon>Triparma</taxon>
    </lineage>
</organism>
<keyword evidence="3" id="KW-1185">Reference proteome</keyword>
<evidence type="ECO:0000313" key="3">
    <source>
        <dbReference type="Proteomes" id="UP001165160"/>
    </source>
</evidence>
<evidence type="ECO:0000313" key="2">
    <source>
        <dbReference type="EMBL" id="GMI15493.1"/>
    </source>
</evidence>
<dbReference type="EMBL" id="BRXX01000521">
    <property type="protein sequence ID" value="GMI15493.1"/>
    <property type="molecule type" value="Genomic_DNA"/>
</dbReference>
<feature type="compositionally biased region" description="Basic and acidic residues" evidence="1">
    <location>
        <begin position="209"/>
        <end position="219"/>
    </location>
</feature>
<dbReference type="Proteomes" id="UP001165160">
    <property type="component" value="Unassembled WGS sequence"/>
</dbReference>
<name>A0A9W7FNP0_9STRA</name>